<proteinExistence type="predicted"/>
<dbReference type="PANTHER" id="PTHR30143:SF0">
    <property type="entry name" value="2-KETO-4-PENTENOATE HYDRATASE"/>
    <property type="match status" value="1"/>
</dbReference>
<dbReference type="PANTHER" id="PTHR30143">
    <property type="entry name" value="ACID HYDRATASE"/>
    <property type="match status" value="1"/>
</dbReference>
<reference evidence="3" key="1">
    <citation type="journal article" date="2021" name="PeerJ">
        <title>Extensive microbial diversity within the chicken gut microbiome revealed by metagenomics and culture.</title>
        <authorList>
            <person name="Gilroy R."/>
            <person name="Ravi A."/>
            <person name="Getino M."/>
            <person name="Pursley I."/>
            <person name="Horton D.L."/>
            <person name="Alikhan N.F."/>
            <person name="Baker D."/>
            <person name="Gharbi K."/>
            <person name="Hall N."/>
            <person name="Watson M."/>
            <person name="Adriaenssens E.M."/>
            <person name="Foster-Nyarko E."/>
            <person name="Jarju S."/>
            <person name="Secka A."/>
            <person name="Antonio M."/>
            <person name="Oren A."/>
            <person name="Chaudhuri R.R."/>
            <person name="La Ragione R."/>
            <person name="Hildebrand F."/>
            <person name="Pallen M.J."/>
        </authorList>
    </citation>
    <scope>NUCLEOTIDE SEQUENCE</scope>
    <source>
        <strain evidence="3">CHK188-4685</strain>
    </source>
</reference>
<evidence type="ECO:0000256" key="1">
    <source>
        <dbReference type="ARBA" id="ARBA00023239"/>
    </source>
</evidence>
<sequence length="274" mass="30454">MEERRELLTKLAEISLKGERNRESIDQFFKTYPDLDTHDGYVGQKIRLEMMEKEGYHLIGFKLGGTSLAKLTQIKDSLTEGTFVPRKDPKCGMLMDYMRLPDWEPLKIQELIHPKIESELAFVLDQELYGPNVTAPDVMMATAYVTPAFEIIDSRFHDFKMGGKADALIDNVSSARFKLGRVKKDPFEVDLVGMGVRTRINGTYTGFSAAGAVLGHPARAVAKLAKIMYEQLDMAIPAGSIILTGAICASQKIQAGDRIVADYDTLGSIELTVE</sequence>
<dbReference type="Pfam" id="PF01557">
    <property type="entry name" value="FAA_hydrolase"/>
    <property type="match status" value="1"/>
</dbReference>
<keyword evidence="3" id="KW-0378">Hydrolase</keyword>
<dbReference type="AlphaFoldDB" id="A0A9D2RKZ9"/>
<dbReference type="GO" id="GO:0016787">
    <property type="term" value="F:hydrolase activity"/>
    <property type="evidence" value="ECO:0007669"/>
    <property type="project" value="UniProtKB-KW"/>
</dbReference>
<protein>
    <submittedName>
        <fullName evidence="3">Fumarylacetoacetate hydrolase family protein</fullName>
    </submittedName>
</protein>
<evidence type="ECO:0000313" key="3">
    <source>
        <dbReference type="EMBL" id="HJB07026.1"/>
    </source>
</evidence>
<dbReference type="Gene3D" id="3.90.850.10">
    <property type="entry name" value="Fumarylacetoacetase-like, C-terminal domain"/>
    <property type="match status" value="1"/>
</dbReference>
<evidence type="ECO:0000313" key="4">
    <source>
        <dbReference type="Proteomes" id="UP000886804"/>
    </source>
</evidence>
<dbReference type="InterPro" id="IPR011234">
    <property type="entry name" value="Fumarylacetoacetase-like_C"/>
</dbReference>
<dbReference type="InterPro" id="IPR036663">
    <property type="entry name" value="Fumarylacetoacetase_C_sf"/>
</dbReference>
<dbReference type="EMBL" id="DWYS01000052">
    <property type="protein sequence ID" value="HJB07026.1"/>
    <property type="molecule type" value="Genomic_DNA"/>
</dbReference>
<accession>A0A9D2RKZ9</accession>
<dbReference type="SUPFAM" id="SSF56529">
    <property type="entry name" value="FAH"/>
    <property type="match status" value="1"/>
</dbReference>
<name>A0A9D2RKZ9_9FIRM</name>
<dbReference type="GO" id="GO:0005737">
    <property type="term" value="C:cytoplasm"/>
    <property type="evidence" value="ECO:0007669"/>
    <property type="project" value="TreeGrafter"/>
</dbReference>
<organism evidence="3 4">
    <name type="scientific">Candidatus Enterocloster faecavium</name>
    <dbReference type="NCBI Taxonomy" id="2838560"/>
    <lineage>
        <taxon>Bacteria</taxon>
        <taxon>Bacillati</taxon>
        <taxon>Bacillota</taxon>
        <taxon>Clostridia</taxon>
        <taxon>Lachnospirales</taxon>
        <taxon>Lachnospiraceae</taxon>
        <taxon>Enterocloster</taxon>
    </lineage>
</organism>
<dbReference type="InterPro" id="IPR050772">
    <property type="entry name" value="Hydratase-Decarb/MhpD_sf"/>
</dbReference>
<evidence type="ECO:0000259" key="2">
    <source>
        <dbReference type="Pfam" id="PF01557"/>
    </source>
</evidence>
<keyword evidence="1" id="KW-0456">Lyase</keyword>
<comment type="caution">
    <text evidence="3">The sequence shown here is derived from an EMBL/GenBank/DDBJ whole genome shotgun (WGS) entry which is preliminary data.</text>
</comment>
<dbReference type="GO" id="GO:0008684">
    <property type="term" value="F:2-oxopent-4-enoate hydratase activity"/>
    <property type="evidence" value="ECO:0007669"/>
    <property type="project" value="TreeGrafter"/>
</dbReference>
<feature type="domain" description="Fumarylacetoacetase-like C-terminal" evidence="2">
    <location>
        <begin position="114"/>
        <end position="273"/>
    </location>
</feature>
<reference evidence="3" key="2">
    <citation type="submission" date="2021-04" db="EMBL/GenBank/DDBJ databases">
        <authorList>
            <person name="Gilroy R."/>
        </authorList>
    </citation>
    <scope>NUCLEOTIDE SEQUENCE</scope>
    <source>
        <strain evidence="3">CHK188-4685</strain>
    </source>
</reference>
<gene>
    <name evidence="3" type="ORF">H9716_04100</name>
</gene>
<dbReference type="Proteomes" id="UP000886804">
    <property type="component" value="Unassembled WGS sequence"/>
</dbReference>